<dbReference type="InterPro" id="IPR047589">
    <property type="entry name" value="DUF11_rpt"/>
</dbReference>
<dbReference type="EMBL" id="JACHLR010000008">
    <property type="protein sequence ID" value="MBB4858899.1"/>
    <property type="molecule type" value="Genomic_DNA"/>
</dbReference>
<keyword evidence="1" id="KW-0732">Signal</keyword>
<dbReference type="Proteomes" id="UP000555448">
    <property type="component" value="Unassembled WGS sequence"/>
</dbReference>
<feature type="chain" id="PRO_5030843168" evidence="1">
    <location>
        <begin position="32"/>
        <end position="323"/>
    </location>
</feature>
<dbReference type="RefSeq" id="WP_184245002.1">
    <property type="nucleotide sequence ID" value="NZ_JACHLR010000008.1"/>
</dbReference>
<sequence>MASKTVSSKQETWLGALAAALLSLPVPHAQAATLAGTAVSNTASASYQMEGASGSTTSNTVATEVDEILDITLRNTGTETVRLDGRDAATFAIPFVLTNTGNGDEAFQLEAADPSQEVAPTVAIDVDGNGAYDPAVDITLSGQPTPLLAPGAQLNLLLRFARLPTGAGGATITARAETGSGAPGTFFAGKGDRGSDAVVGRTRAEATLPIAYGVGSGGSVAQLIKSQTVRAPDGTAAPVSGAVVTYRLALTAGGGTVLSDAEIVDPIPVGTAFVPGSIQIEDIAVSDVADADAAFFDGAAIHIALGEISQPTTRVVTFQVTIL</sequence>
<organism evidence="2 3">
    <name type="scientific">Novosphingobium chloroacetimidivorans</name>
    <dbReference type="NCBI Taxonomy" id="1428314"/>
    <lineage>
        <taxon>Bacteria</taxon>
        <taxon>Pseudomonadati</taxon>
        <taxon>Pseudomonadota</taxon>
        <taxon>Alphaproteobacteria</taxon>
        <taxon>Sphingomonadales</taxon>
        <taxon>Sphingomonadaceae</taxon>
        <taxon>Novosphingobium</taxon>
    </lineage>
</organism>
<feature type="signal peptide" evidence="1">
    <location>
        <begin position="1"/>
        <end position="31"/>
    </location>
</feature>
<dbReference type="AlphaFoldDB" id="A0A7W7K9V4"/>
<protein>
    <submittedName>
        <fullName evidence="2">Putative repeat protein (TIGR01451 family)</fullName>
    </submittedName>
</protein>
<evidence type="ECO:0000313" key="2">
    <source>
        <dbReference type="EMBL" id="MBB4858899.1"/>
    </source>
</evidence>
<comment type="caution">
    <text evidence="2">The sequence shown here is derived from an EMBL/GenBank/DDBJ whole genome shotgun (WGS) entry which is preliminary data.</text>
</comment>
<gene>
    <name evidence="2" type="ORF">HNO88_002225</name>
</gene>
<reference evidence="2 3" key="1">
    <citation type="submission" date="2020-08" db="EMBL/GenBank/DDBJ databases">
        <title>Functional genomics of gut bacteria from endangered species of beetles.</title>
        <authorList>
            <person name="Carlos-Shanley C."/>
        </authorList>
    </citation>
    <scope>NUCLEOTIDE SEQUENCE [LARGE SCALE GENOMIC DNA]</scope>
    <source>
        <strain evidence="2 3">S00245</strain>
    </source>
</reference>
<accession>A0A7W7K9V4</accession>
<dbReference type="NCBIfam" id="TIGR01451">
    <property type="entry name" value="B_ant_repeat"/>
    <property type="match status" value="1"/>
</dbReference>
<name>A0A7W7K9V4_9SPHN</name>
<evidence type="ECO:0000256" key="1">
    <source>
        <dbReference type="SAM" id="SignalP"/>
    </source>
</evidence>
<proteinExistence type="predicted"/>
<evidence type="ECO:0000313" key="3">
    <source>
        <dbReference type="Proteomes" id="UP000555448"/>
    </source>
</evidence>
<keyword evidence="3" id="KW-1185">Reference proteome</keyword>